<gene>
    <name evidence="3" type="ORF">NOR_04615</name>
</gene>
<accession>A0A162JEQ4</accession>
<feature type="region of interest" description="Disordered" evidence="1">
    <location>
        <begin position="70"/>
        <end position="118"/>
    </location>
</feature>
<name>A0A162JEQ4_METRR</name>
<dbReference type="EMBL" id="AZHC01000012">
    <property type="protein sequence ID" value="OAA43248.1"/>
    <property type="molecule type" value="Genomic_DNA"/>
</dbReference>
<evidence type="ECO:0000256" key="1">
    <source>
        <dbReference type="SAM" id="MobiDB-lite"/>
    </source>
</evidence>
<dbReference type="AlphaFoldDB" id="A0A162JEQ4"/>
<keyword evidence="2" id="KW-0472">Membrane</keyword>
<dbReference type="STRING" id="1081105.A0A162JEQ4"/>
<dbReference type="OrthoDB" id="5419542at2759"/>
<comment type="caution">
    <text evidence="3">The sequence shown here is derived from an EMBL/GenBank/DDBJ whole genome shotgun (WGS) entry which is preliminary data.</text>
</comment>
<evidence type="ECO:0000313" key="3">
    <source>
        <dbReference type="EMBL" id="OAA43248.1"/>
    </source>
</evidence>
<feature type="transmembrane region" description="Helical" evidence="2">
    <location>
        <begin position="256"/>
        <end position="278"/>
    </location>
</feature>
<keyword evidence="4" id="KW-1185">Reference proteome</keyword>
<reference evidence="3 4" key="1">
    <citation type="journal article" date="2016" name="Genome Biol. Evol.">
        <title>Divergent and convergent evolution of fungal pathogenicity.</title>
        <authorList>
            <person name="Shang Y."/>
            <person name="Xiao G."/>
            <person name="Zheng P."/>
            <person name="Cen K."/>
            <person name="Zhan S."/>
            <person name="Wang C."/>
        </authorList>
    </citation>
    <scope>NUCLEOTIDE SEQUENCE [LARGE SCALE GENOMIC DNA]</scope>
    <source>
        <strain evidence="3 4">RCEF 4871</strain>
    </source>
</reference>
<dbReference type="Proteomes" id="UP000243498">
    <property type="component" value="Unassembled WGS sequence"/>
</dbReference>
<proteinExistence type="predicted"/>
<organism evidence="3 4">
    <name type="scientific">Metarhizium rileyi (strain RCEF 4871)</name>
    <name type="common">Nomuraea rileyi</name>
    <dbReference type="NCBI Taxonomy" id="1649241"/>
    <lineage>
        <taxon>Eukaryota</taxon>
        <taxon>Fungi</taxon>
        <taxon>Dikarya</taxon>
        <taxon>Ascomycota</taxon>
        <taxon>Pezizomycotina</taxon>
        <taxon>Sordariomycetes</taxon>
        <taxon>Hypocreomycetidae</taxon>
        <taxon>Hypocreales</taxon>
        <taxon>Clavicipitaceae</taxon>
        <taxon>Metarhizium</taxon>
    </lineage>
</organism>
<keyword evidence="2" id="KW-1133">Transmembrane helix</keyword>
<protein>
    <submittedName>
        <fullName evidence="3">Uncharacterized protein</fullName>
    </submittedName>
</protein>
<feature type="region of interest" description="Disordered" evidence="1">
    <location>
        <begin position="1"/>
        <end position="58"/>
    </location>
</feature>
<feature type="compositionally biased region" description="Basic residues" evidence="1">
    <location>
        <begin position="37"/>
        <end position="46"/>
    </location>
</feature>
<feature type="compositionally biased region" description="Basic and acidic residues" evidence="1">
    <location>
        <begin position="98"/>
        <end position="118"/>
    </location>
</feature>
<keyword evidence="2" id="KW-0812">Transmembrane</keyword>
<sequence length="340" mass="39285">MSTFNDGLDAQERSSASQRRRRHQIKRSLTDLTSPGKPHRHPHLHRRQDNQYEEKDKPPLSSAILLTQDRHSLDVPPSTATPFMSPGPSRRPSTLAPKENEDGAHREKRETRTQLEQEKASIRADGLIQSLVDLASFSANMTKRLDDTYYSVLETTSTLQHTVLALKDLAENSHNLSESFDKDSRDLENDIICQLSAAGHFEEQERRILSLQKRISGGRDKIQTLASRVGVVQARVERWEQADRRWQENTRRRLKIIWSVTTFLALIIIAFVVGVNYANVEGQGRMRWNTSMSPNIPPWLPHRTETTDEPGRRLLWRAPPREEERLQAFDEFVQLAYWRI</sequence>
<evidence type="ECO:0000256" key="2">
    <source>
        <dbReference type="SAM" id="Phobius"/>
    </source>
</evidence>
<feature type="compositionally biased region" description="Basic and acidic residues" evidence="1">
    <location>
        <begin position="47"/>
        <end position="58"/>
    </location>
</feature>
<dbReference type="OMA" id="RYNEDRA"/>
<evidence type="ECO:0000313" key="4">
    <source>
        <dbReference type="Proteomes" id="UP000243498"/>
    </source>
</evidence>